<gene>
    <name evidence="3" type="ordered locus">MTR_1g073510</name>
</gene>
<proteinExistence type="predicted"/>
<evidence type="ECO:0000313" key="3">
    <source>
        <dbReference type="EMBL" id="KEH42669.1"/>
    </source>
</evidence>
<dbReference type="AlphaFoldDB" id="A0A072VKW9"/>
<keyword evidence="5" id="KW-1185">Reference proteome</keyword>
<evidence type="ECO:0000313" key="4">
    <source>
        <dbReference type="EnsemblPlants" id="KEH42669"/>
    </source>
</evidence>
<feature type="signal peptide" evidence="1">
    <location>
        <begin position="1"/>
        <end position="26"/>
    </location>
</feature>
<keyword evidence="1" id="KW-0732">Signal</keyword>
<organism evidence="3 5">
    <name type="scientific">Medicago truncatula</name>
    <name type="common">Barrel medic</name>
    <name type="synonym">Medicago tribuloides</name>
    <dbReference type="NCBI Taxonomy" id="3880"/>
    <lineage>
        <taxon>Eukaryota</taxon>
        <taxon>Viridiplantae</taxon>
        <taxon>Streptophyta</taxon>
        <taxon>Embryophyta</taxon>
        <taxon>Tracheophyta</taxon>
        <taxon>Spermatophyta</taxon>
        <taxon>Magnoliopsida</taxon>
        <taxon>eudicotyledons</taxon>
        <taxon>Gunneridae</taxon>
        <taxon>Pentapetalae</taxon>
        <taxon>rosids</taxon>
        <taxon>fabids</taxon>
        <taxon>Fabales</taxon>
        <taxon>Fabaceae</taxon>
        <taxon>Papilionoideae</taxon>
        <taxon>50 kb inversion clade</taxon>
        <taxon>NPAAA clade</taxon>
        <taxon>Hologalegina</taxon>
        <taxon>IRL clade</taxon>
        <taxon>Trifolieae</taxon>
        <taxon>Medicago</taxon>
    </lineage>
</organism>
<accession>A0A072VKW9</accession>
<dbReference type="EMBL" id="CM001217">
    <property type="protein sequence ID" value="KEH42669.1"/>
    <property type="molecule type" value="Genomic_DNA"/>
</dbReference>
<feature type="chain" id="PRO_5014500789" evidence="1">
    <location>
        <begin position="27"/>
        <end position="56"/>
    </location>
</feature>
<dbReference type="Pfam" id="PF07127">
    <property type="entry name" value="Nodulin_late"/>
    <property type="match status" value="1"/>
</dbReference>
<evidence type="ECO:0000256" key="1">
    <source>
        <dbReference type="SAM" id="SignalP"/>
    </source>
</evidence>
<evidence type="ECO:0000313" key="5">
    <source>
        <dbReference type="Proteomes" id="UP000002051"/>
    </source>
</evidence>
<dbReference type="Proteomes" id="UP000002051">
    <property type="component" value="Unassembled WGS sequence"/>
</dbReference>
<reference evidence="4" key="3">
    <citation type="submission" date="2015-04" db="UniProtKB">
        <authorList>
            <consortium name="EnsemblPlants"/>
        </authorList>
    </citation>
    <scope>IDENTIFICATION</scope>
    <source>
        <strain evidence="4">cv. Jemalong A17</strain>
    </source>
</reference>
<sequence length="56" mass="6498">MAHILKFVYATILVLFLFFVATKVDGAVHKECKTDVDCRQIWFVTKCINHECQPIL</sequence>
<reference evidence="3 5" key="1">
    <citation type="journal article" date="2011" name="Nature">
        <title>The Medicago genome provides insight into the evolution of rhizobial symbioses.</title>
        <authorList>
            <person name="Young N.D."/>
            <person name="Debelle F."/>
            <person name="Oldroyd G.E."/>
            <person name="Geurts R."/>
            <person name="Cannon S.B."/>
            <person name="Udvardi M.K."/>
            <person name="Benedito V.A."/>
            <person name="Mayer K.F."/>
            <person name="Gouzy J."/>
            <person name="Schoof H."/>
            <person name="Van de Peer Y."/>
            <person name="Proost S."/>
            <person name="Cook D.R."/>
            <person name="Meyers B.C."/>
            <person name="Spannagl M."/>
            <person name="Cheung F."/>
            <person name="De Mita S."/>
            <person name="Krishnakumar V."/>
            <person name="Gundlach H."/>
            <person name="Zhou S."/>
            <person name="Mudge J."/>
            <person name="Bharti A.K."/>
            <person name="Murray J.D."/>
            <person name="Naoumkina M.A."/>
            <person name="Rosen B."/>
            <person name="Silverstein K.A."/>
            <person name="Tang H."/>
            <person name="Rombauts S."/>
            <person name="Zhao P.X."/>
            <person name="Zhou P."/>
            <person name="Barbe V."/>
            <person name="Bardou P."/>
            <person name="Bechner M."/>
            <person name="Bellec A."/>
            <person name="Berger A."/>
            <person name="Berges H."/>
            <person name="Bidwell S."/>
            <person name="Bisseling T."/>
            <person name="Choisne N."/>
            <person name="Couloux A."/>
            <person name="Denny R."/>
            <person name="Deshpande S."/>
            <person name="Dai X."/>
            <person name="Doyle J.J."/>
            <person name="Dudez A.M."/>
            <person name="Farmer A.D."/>
            <person name="Fouteau S."/>
            <person name="Franken C."/>
            <person name="Gibelin C."/>
            <person name="Gish J."/>
            <person name="Goldstein S."/>
            <person name="Gonzalez A.J."/>
            <person name="Green P.J."/>
            <person name="Hallab A."/>
            <person name="Hartog M."/>
            <person name="Hua A."/>
            <person name="Humphray S.J."/>
            <person name="Jeong D.H."/>
            <person name="Jing Y."/>
            <person name="Jocker A."/>
            <person name="Kenton S.M."/>
            <person name="Kim D.J."/>
            <person name="Klee K."/>
            <person name="Lai H."/>
            <person name="Lang C."/>
            <person name="Lin S."/>
            <person name="Macmil S.L."/>
            <person name="Magdelenat G."/>
            <person name="Matthews L."/>
            <person name="McCorrison J."/>
            <person name="Monaghan E.L."/>
            <person name="Mun J.H."/>
            <person name="Najar F.Z."/>
            <person name="Nicholson C."/>
            <person name="Noirot C."/>
            <person name="O'Bleness M."/>
            <person name="Paule C.R."/>
            <person name="Poulain J."/>
            <person name="Prion F."/>
            <person name="Qin B."/>
            <person name="Qu C."/>
            <person name="Retzel E.F."/>
            <person name="Riddle C."/>
            <person name="Sallet E."/>
            <person name="Samain S."/>
            <person name="Samson N."/>
            <person name="Sanders I."/>
            <person name="Saurat O."/>
            <person name="Scarpelli C."/>
            <person name="Schiex T."/>
            <person name="Segurens B."/>
            <person name="Severin A.J."/>
            <person name="Sherrier D.J."/>
            <person name="Shi R."/>
            <person name="Sims S."/>
            <person name="Singer S.R."/>
            <person name="Sinharoy S."/>
            <person name="Sterck L."/>
            <person name="Viollet A."/>
            <person name="Wang B.B."/>
            <person name="Wang K."/>
            <person name="Wang M."/>
            <person name="Wang X."/>
            <person name="Warfsmann J."/>
            <person name="Weissenbach J."/>
            <person name="White D.D."/>
            <person name="White J.D."/>
            <person name="Wiley G.B."/>
            <person name="Wincker P."/>
            <person name="Xing Y."/>
            <person name="Yang L."/>
            <person name="Yao Z."/>
            <person name="Ying F."/>
            <person name="Zhai J."/>
            <person name="Zhou L."/>
            <person name="Zuber A."/>
            <person name="Denarie J."/>
            <person name="Dixon R.A."/>
            <person name="May G.D."/>
            <person name="Schwartz D.C."/>
            <person name="Rogers J."/>
            <person name="Quetier F."/>
            <person name="Town C.D."/>
            <person name="Roe B.A."/>
        </authorList>
    </citation>
    <scope>NUCLEOTIDE SEQUENCE [LARGE SCALE GENOMIC DNA]</scope>
    <source>
        <strain evidence="3">A17</strain>
        <strain evidence="4 5">cv. Jemalong A17</strain>
    </source>
</reference>
<reference evidence="3 5" key="2">
    <citation type="journal article" date="2014" name="BMC Genomics">
        <title>An improved genome release (version Mt4.0) for the model legume Medicago truncatula.</title>
        <authorList>
            <person name="Tang H."/>
            <person name="Krishnakumar V."/>
            <person name="Bidwell S."/>
            <person name="Rosen B."/>
            <person name="Chan A."/>
            <person name="Zhou S."/>
            <person name="Gentzbittel L."/>
            <person name="Childs K.L."/>
            <person name="Yandell M."/>
            <person name="Gundlach H."/>
            <person name="Mayer K.F."/>
            <person name="Schwartz D.C."/>
            <person name="Town C.D."/>
        </authorList>
    </citation>
    <scope>GENOME REANNOTATION</scope>
    <source>
        <strain evidence="3">A17</strain>
        <strain evidence="4 5">cv. Jemalong A17</strain>
    </source>
</reference>
<dbReference type="GO" id="GO:0046872">
    <property type="term" value="F:metal ion binding"/>
    <property type="evidence" value="ECO:0007669"/>
    <property type="project" value="InterPro"/>
</dbReference>
<evidence type="ECO:0000259" key="2">
    <source>
        <dbReference type="Pfam" id="PF07127"/>
    </source>
</evidence>
<dbReference type="InterPro" id="IPR009810">
    <property type="entry name" value="Nodulin_late_dom"/>
</dbReference>
<feature type="domain" description="Late nodulin" evidence="2">
    <location>
        <begin position="1"/>
        <end position="53"/>
    </location>
</feature>
<protein>
    <submittedName>
        <fullName evidence="3">Nodule Cysteine-Rich (NCR) secreted peptide</fullName>
    </submittedName>
</protein>
<dbReference type="EnsemblPlants" id="KEH42669">
    <property type="protein sequence ID" value="KEH42669"/>
    <property type="gene ID" value="MTR_1g073510"/>
</dbReference>
<name>A0A072VKW9_MEDTR</name>
<dbReference type="HOGENOM" id="CLU_181053_1_1_1"/>